<name>A0A8S9N4F1_BRACR</name>
<dbReference type="EMBL" id="QGKX02002183">
    <property type="protein sequence ID" value="KAF3490371.1"/>
    <property type="molecule type" value="Genomic_DNA"/>
</dbReference>
<evidence type="ECO:0000313" key="2">
    <source>
        <dbReference type="Proteomes" id="UP000712600"/>
    </source>
</evidence>
<proteinExistence type="predicted"/>
<comment type="caution">
    <text evidence="1">The sequence shown here is derived from an EMBL/GenBank/DDBJ whole genome shotgun (WGS) entry which is preliminary data.</text>
</comment>
<sequence>MVDLGRGAISVVNLRFHRSDFCSRFPKMIAKIADLGFLASRFPIPSVFAASVPSLLLAQFFLFVPEDSFFFFGHRIIELGIIFSRTTSFPTRIYVCVFVHKFGLTARIHIDTFNFSVFLVFHDRGKISRIFPCLRRGGFVGILPGRIRPVYRSRKIVYSSAD</sequence>
<protein>
    <submittedName>
        <fullName evidence="1">Uncharacterized protein</fullName>
    </submittedName>
</protein>
<accession>A0A8S9N4F1</accession>
<organism evidence="1 2">
    <name type="scientific">Brassica cretica</name>
    <name type="common">Mustard</name>
    <dbReference type="NCBI Taxonomy" id="69181"/>
    <lineage>
        <taxon>Eukaryota</taxon>
        <taxon>Viridiplantae</taxon>
        <taxon>Streptophyta</taxon>
        <taxon>Embryophyta</taxon>
        <taxon>Tracheophyta</taxon>
        <taxon>Spermatophyta</taxon>
        <taxon>Magnoliopsida</taxon>
        <taxon>eudicotyledons</taxon>
        <taxon>Gunneridae</taxon>
        <taxon>Pentapetalae</taxon>
        <taxon>rosids</taxon>
        <taxon>malvids</taxon>
        <taxon>Brassicales</taxon>
        <taxon>Brassicaceae</taxon>
        <taxon>Brassiceae</taxon>
        <taxon>Brassica</taxon>
    </lineage>
</organism>
<evidence type="ECO:0000313" key="1">
    <source>
        <dbReference type="EMBL" id="KAF3490371.1"/>
    </source>
</evidence>
<dbReference type="AlphaFoldDB" id="A0A8S9N4F1"/>
<gene>
    <name evidence="1" type="ORF">F2Q69_00053637</name>
</gene>
<dbReference type="Proteomes" id="UP000712600">
    <property type="component" value="Unassembled WGS sequence"/>
</dbReference>
<reference evidence="1" key="1">
    <citation type="submission" date="2019-12" db="EMBL/GenBank/DDBJ databases">
        <title>Genome sequencing and annotation of Brassica cretica.</title>
        <authorList>
            <person name="Studholme D.J."/>
            <person name="Sarris P."/>
        </authorList>
    </citation>
    <scope>NUCLEOTIDE SEQUENCE</scope>
    <source>
        <strain evidence="1">PFS-109/04</strain>
        <tissue evidence="1">Leaf</tissue>
    </source>
</reference>